<dbReference type="InterPro" id="IPR047412">
    <property type="entry name" value="FH_FOXP1_P2"/>
</dbReference>
<keyword evidence="14" id="KW-1185">Reference proteome</keyword>
<name>A0A7J7FI09_DICBM</name>
<sequence>MWQRHLNNEHALDDRSTAQCRVQMQVVQQLEIQLSKERERLQAMMTHLHMRPSEPKPSPKPLNLVSSVTMSKNMLETSPQSLPQTPTTPTAPVTPITQGPSVITPASVPNVGAIRRRHSDKYNIPMSSEIAPNYEFYKNADVRPPFTYATLIRQAIMESSDRQLTLNEIYSWFTRTFAYFRRNAATWKNAVRHNLSLHKCFVRVENVKGAVWTVDEVEYQKRRSQKITGYKPNFSKKYTYQFRLWSSSECQFAGVIVIILNSWFIIQAALAESSLPLLSNPGLINNASSGLLQAVHEDLNGSLDHIDSNGNSSPGCSPQPHIQIDF</sequence>
<keyword evidence="5" id="KW-0862">Zinc</keyword>
<dbReference type="InterPro" id="IPR036388">
    <property type="entry name" value="WH-like_DNA-bd_sf"/>
</dbReference>
<dbReference type="PRINTS" id="PR00053">
    <property type="entry name" value="FORKHEAD"/>
</dbReference>
<proteinExistence type="predicted"/>
<dbReference type="PROSITE" id="PS00658">
    <property type="entry name" value="FORK_HEAD_2"/>
    <property type="match status" value="1"/>
</dbReference>
<dbReference type="GO" id="GO:0008270">
    <property type="term" value="F:zinc ion binding"/>
    <property type="evidence" value="ECO:0007669"/>
    <property type="project" value="UniProtKB-KW"/>
</dbReference>
<evidence type="ECO:0000259" key="12">
    <source>
        <dbReference type="PROSITE" id="PS50039"/>
    </source>
</evidence>
<accession>A0A7J7FI09</accession>
<evidence type="ECO:0000256" key="2">
    <source>
        <dbReference type="ARBA" id="ARBA00022491"/>
    </source>
</evidence>
<dbReference type="AlphaFoldDB" id="A0A7J7FI09"/>
<keyword evidence="4" id="KW-0863">Zinc-finger</keyword>
<dbReference type="EMBL" id="JACDTQ010000550">
    <property type="protein sequence ID" value="KAF5927670.1"/>
    <property type="molecule type" value="Genomic_DNA"/>
</dbReference>
<dbReference type="InterPro" id="IPR032354">
    <property type="entry name" value="FOXP-CC"/>
</dbReference>
<organism evidence="13 14">
    <name type="scientific">Diceros bicornis minor</name>
    <name type="common">South-central black rhinoceros</name>
    <dbReference type="NCBI Taxonomy" id="77932"/>
    <lineage>
        <taxon>Eukaryota</taxon>
        <taxon>Metazoa</taxon>
        <taxon>Chordata</taxon>
        <taxon>Craniata</taxon>
        <taxon>Vertebrata</taxon>
        <taxon>Euteleostomi</taxon>
        <taxon>Mammalia</taxon>
        <taxon>Eutheria</taxon>
        <taxon>Laurasiatheria</taxon>
        <taxon>Perissodactyla</taxon>
        <taxon>Rhinocerotidae</taxon>
        <taxon>Diceros</taxon>
    </lineage>
</organism>
<dbReference type="GO" id="GO:0048513">
    <property type="term" value="P:animal organ development"/>
    <property type="evidence" value="ECO:0007669"/>
    <property type="project" value="UniProtKB-ARBA"/>
</dbReference>
<feature type="region of interest" description="Disordered" evidence="11">
    <location>
        <begin position="77"/>
        <end position="104"/>
    </location>
</feature>
<dbReference type="InterPro" id="IPR036390">
    <property type="entry name" value="WH_DNA-bd_sf"/>
</dbReference>
<evidence type="ECO:0000256" key="1">
    <source>
        <dbReference type="ARBA" id="ARBA00004123"/>
    </source>
</evidence>
<comment type="caution">
    <text evidence="13">The sequence shown here is derived from an EMBL/GenBank/DDBJ whole genome shotgun (WGS) entry which is preliminary data.</text>
</comment>
<dbReference type="PANTHER" id="PTHR45796:SF1">
    <property type="entry name" value="FORKHEAD BOX PROTEIN P2"/>
    <property type="match status" value="1"/>
</dbReference>
<evidence type="ECO:0000256" key="4">
    <source>
        <dbReference type="ARBA" id="ARBA00022771"/>
    </source>
</evidence>
<dbReference type="SMART" id="SM00339">
    <property type="entry name" value="FH"/>
    <property type="match status" value="1"/>
</dbReference>
<evidence type="ECO:0000313" key="13">
    <source>
        <dbReference type="EMBL" id="KAF5927670.1"/>
    </source>
</evidence>
<dbReference type="Proteomes" id="UP000551758">
    <property type="component" value="Unassembled WGS sequence"/>
</dbReference>
<dbReference type="GO" id="GO:0005634">
    <property type="term" value="C:nucleus"/>
    <property type="evidence" value="ECO:0007669"/>
    <property type="project" value="UniProtKB-SubCell"/>
</dbReference>
<dbReference type="FunFam" id="1.20.5.340:FF:000005">
    <property type="entry name" value="Forkhead box P1, isoform CRA_f"/>
    <property type="match status" value="1"/>
</dbReference>
<feature type="compositionally biased region" description="Low complexity" evidence="11">
    <location>
        <begin position="77"/>
        <end position="98"/>
    </location>
</feature>
<dbReference type="GO" id="GO:0001227">
    <property type="term" value="F:DNA-binding transcription repressor activity, RNA polymerase II-specific"/>
    <property type="evidence" value="ECO:0007669"/>
    <property type="project" value="TreeGrafter"/>
</dbReference>
<evidence type="ECO:0000256" key="7">
    <source>
        <dbReference type="ARBA" id="ARBA00023125"/>
    </source>
</evidence>
<dbReference type="PANTHER" id="PTHR45796">
    <property type="entry name" value="FORKHEAD BOX P, ISOFORM C"/>
    <property type="match status" value="1"/>
</dbReference>
<dbReference type="InterPro" id="IPR050998">
    <property type="entry name" value="FOXP"/>
</dbReference>
<dbReference type="InterPro" id="IPR001766">
    <property type="entry name" value="Fork_head_dom"/>
</dbReference>
<feature type="DNA-binding region" description="Fork-head" evidence="10">
    <location>
        <begin position="143"/>
        <end position="216"/>
    </location>
</feature>
<keyword evidence="3" id="KW-0479">Metal-binding</keyword>
<feature type="domain" description="Fork-head" evidence="12">
    <location>
        <begin position="143"/>
        <end position="216"/>
    </location>
</feature>
<dbReference type="PROSITE" id="PS50039">
    <property type="entry name" value="FORK_HEAD_3"/>
    <property type="match status" value="1"/>
</dbReference>
<dbReference type="Pfam" id="PF00250">
    <property type="entry name" value="Forkhead"/>
    <property type="match status" value="1"/>
</dbReference>
<reference evidence="13 14" key="1">
    <citation type="journal article" date="2020" name="Mol. Biol. Evol.">
        <title>Interspecific Gene Flow and the Evolution of Specialization in Black and White Rhinoceros.</title>
        <authorList>
            <person name="Moodley Y."/>
            <person name="Westbury M.V."/>
            <person name="Russo I.M."/>
            <person name="Gopalakrishnan S."/>
            <person name="Rakotoarivelo A."/>
            <person name="Olsen R.A."/>
            <person name="Prost S."/>
            <person name="Tunstall T."/>
            <person name="Ryder O.A."/>
            <person name="Dalen L."/>
            <person name="Bruford M.W."/>
        </authorList>
    </citation>
    <scope>NUCLEOTIDE SEQUENCE [LARGE SCALE GENOMIC DNA]</scope>
    <source>
        <strain evidence="13">SBR-YM</strain>
        <tissue evidence="13">Skin</tissue>
    </source>
</reference>
<evidence type="ECO:0000256" key="10">
    <source>
        <dbReference type="PROSITE-ProRule" id="PRU00089"/>
    </source>
</evidence>
<keyword evidence="9 10" id="KW-0539">Nucleus</keyword>
<dbReference type="FunFam" id="1.10.10.10:FF:000010">
    <property type="entry name" value="Forkhead box P2 isoform B"/>
    <property type="match status" value="1"/>
</dbReference>
<evidence type="ECO:0000256" key="8">
    <source>
        <dbReference type="ARBA" id="ARBA00023163"/>
    </source>
</evidence>
<keyword evidence="7 10" id="KW-0238">DNA-binding</keyword>
<evidence type="ECO:0000256" key="6">
    <source>
        <dbReference type="ARBA" id="ARBA00023015"/>
    </source>
</evidence>
<gene>
    <name evidence="13" type="ORF">HPG69_000574</name>
</gene>
<keyword evidence="6" id="KW-0805">Transcription regulation</keyword>
<dbReference type="Pfam" id="PF16159">
    <property type="entry name" value="FOXP-CC"/>
    <property type="match status" value="1"/>
</dbReference>
<dbReference type="CDD" id="cd20065">
    <property type="entry name" value="FH_FOXP2"/>
    <property type="match status" value="1"/>
</dbReference>
<dbReference type="SUPFAM" id="SSF46785">
    <property type="entry name" value="Winged helix' DNA-binding domain"/>
    <property type="match status" value="1"/>
</dbReference>
<keyword evidence="2" id="KW-0678">Repressor</keyword>
<evidence type="ECO:0000256" key="11">
    <source>
        <dbReference type="SAM" id="MobiDB-lite"/>
    </source>
</evidence>
<dbReference type="GO" id="GO:0000978">
    <property type="term" value="F:RNA polymerase II cis-regulatory region sequence-specific DNA binding"/>
    <property type="evidence" value="ECO:0007669"/>
    <property type="project" value="TreeGrafter"/>
</dbReference>
<feature type="region of interest" description="Disordered" evidence="11">
    <location>
        <begin position="303"/>
        <end position="326"/>
    </location>
</feature>
<protein>
    <recommendedName>
        <fullName evidence="12">Fork-head domain-containing protein</fullName>
    </recommendedName>
</protein>
<comment type="subcellular location">
    <subcellularLocation>
        <location evidence="1 10">Nucleus</location>
    </subcellularLocation>
</comment>
<dbReference type="Gene3D" id="1.20.5.340">
    <property type="match status" value="1"/>
</dbReference>
<dbReference type="Gene3D" id="1.10.10.10">
    <property type="entry name" value="Winged helix-like DNA-binding domain superfamily/Winged helix DNA-binding domain"/>
    <property type="match status" value="1"/>
</dbReference>
<evidence type="ECO:0000256" key="3">
    <source>
        <dbReference type="ARBA" id="ARBA00022723"/>
    </source>
</evidence>
<evidence type="ECO:0000256" key="5">
    <source>
        <dbReference type="ARBA" id="ARBA00022833"/>
    </source>
</evidence>
<evidence type="ECO:0000313" key="14">
    <source>
        <dbReference type="Proteomes" id="UP000551758"/>
    </source>
</evidence>
<dbReference type="InterPro" id="IPR030456">
    <property type="entry name" value="TF_fork_head_CS_2"/>
</dbReference>
<evidence type="ECO:0000256" key="9">
    <source>
        <dbReference type="ARBA" id="ARBA00023242"/>
    </source>
</evidence>
<keyword evidence="8" id="KW-0804">Transcription</keyword>